<name>A0AAD6C184_9EURO</name>
<feature type="compositionally biased region" description="Pro residues" evidence="16">
    <location>
        <begin position="887"/>
        <end position="899"/>
    </location>
</feature>
<accession>A0AAD6C184</accession>
<dbReference type="SUPFAM" id="SSF82199">
    <property type="entry name" value="SET domain"/>
    <property type="match status" value="1"/>
</dbReference>
<feature type="compositionally biased region" description="Basic and acidic residues" evidence="16">
    <location>
        <begin position="807"/>
        <end position="837"/>
    </location>
</feature>
<evidence type="ECO:0000256" key="13">
    <source>
        <dbReference type="ARBA" id="ARBA00023242"/>
    </source>
</evidence>
<feature type="compositionally biased region" description="Polar residues" evidence="16">
    <location>
        <begin position="871"/>
        <end position="881"/>
    </location>
</feature>
<keyword evidence="9" id="KW-0808">Transferase</keyword>
<dbReference type="SUPFAM" id="SSF51045">
    <property type="entry name" value="WW domain"/>
    <property type="match status" value="1"/>
</dbReference>
<evidence type="ECO:0000256" key="10">
    <source>
        <dbReference type="ARBA" id="ARBA00022691"/>
    </source>
</evidence>
<evidence type="ECO:0000313" key="22">
    <source>
        <dbReference type="Proteomes" id="UP001213681"/>
    </source>
</evidence>
<feature type="compositionally biased region" description="Polar residues" evidence="16">
    <location>
        <begin position="55"/>
        <end position="70"/>
    </location>
</feature>
<dbReference type="SMART" id="SM00508">
    <property type="entry name" value="PostSET"/>
    <property type="match status" value="1"/>
</dbReference>
<dbReference type="EC" id="2.1.1.359" evidence="4"/>
<dbReference type="CDD" id="cd00201">
    <property type="entry name" value="WW"/>
    <property type="match status" value="1"/>
</dbReference>
<dbReference type="PROSITE" id="PS50868">
    <property type="entry name" value="POST_SET"/>
    <property type="match status" value="1"/>
</dbReference>
<dbReference type="InterPro" id="IPR050777">
    <property type="entry name" value="SET2_Histone-Lys_MeTrsfase"/>
</dbReference>
<dbReference type="InterPro" id="IPR025788">
    <property type="entry name" value="Set2_fungi"/>
</dbReference>
<feature type="region of interest" description="Disordered" evidence="16">
    <location>
        <begin position="1"/>
        <end position="110"/>
    </location>
</feature>
<evidence type="ECO:0000256" key="9">
    <source>
        <dbReference type="ARBA" id="ARBA00022679"/>
    </source>
</evidence>
<dbReference type="GO" id="GO:0005634">
    <property type="term" value="C:nucleus"/>
    <property type="evidence" value="ECO:0007669"/>
    <property type="project" value="UniProtKB-SubCell"/>
</dbReference>
<dbReference type="Pfam" id="PF17907">
    <property type="entry name" value="AWS"/>
    <property type="match status" value="1"/>
</dbReference>
<feature type="region of interest" description="Disordered" evidence="16">
    <location>
        <begin position="668"/>
        <end position="699"/>
    </location>
</feature>
<dbReference type="Gene3D" id="2.20.70.10">
    <property type="match status" value="1"/>
</dbReference>
<dbReference type="FunFam" id="2.170.270.10:FF:000033">
    <property type="entry name" value="Histone-lysine N-methyltransferase"/>
    <property type="match status" value="1"/>
</dbReference>
<keyword evidence="22" id="KW-1185">Reference proteome</keyword>
<dbReference type="Pfam" id="PF08236">
    <property type="entry name" value="SRI"/>
    <property type="match status" value="1"/>
</dbReference>
<dbReference type="SMART" id="SM00317">
    <property type="entry name" value="SET"/>
    <property type="match status" value="1"/>
</dbReference>
<feature type="compositionally biased region" description="Basic and acidic residues" evidence="16">
    <location>
        <begin position="690"/>
        <end position="699"/>
    </location>
</feature>
<evidence type="ECO:0000259" key="20">
    <source>
        <dbReference type="PROSITE" id="PS51215"/>
    </source>
</evidence>
<reference evidence="21" key="2">
    <citation type="journal article" date="2023" name="IMA Fungus">
        <title>Comparative genomic study of the Penicillium genus elucidates a diverse pangenome and 15 lateral gene transfer events.</title>
        <authorList>
            <person name="Petersen C."/>
            <person name="Sorensen T."/>
            <person name="Nielsen M.R."/>
            <person name="Sondergaard T.E."/>
            <person name="Sorensen J.L."/>
            <person name="Fitzpatrick D.A."/>
            <person name="Frisvad J.C."/>
            <person name="Nielsen K.L."/>
        </authorList>
    </citation>
    <scope>NUCLEOTIDE SEQUENCE</scope>
    <source>
        <strain evidence="21">IBT 16125</strain>
    </source>
</reference>
<dbReference type="PROSITE" id="PS50280">
    <property type="entry name" value="SET"/>
    <property type="match status" value="1"/>
</dbReference>
<dbReference type="SMART" id="SM00570">
    <property type="entry name" value="AWS"/>
    <property type="match status" value="1"/>
</dbReference>
<comment type="function">
    <text evidence="1">Histone methyltransferase that trimethylates histone H3 'Lys-36' forming H3K36me3. Involved in transcription elongation as well as in transcription repression.</text>
</comment>
<dbReference type="PROSITE" id="PS51568">
    <property type="entry name" value="SAM_MT43_SET2_1"/>
    <property type="match status" value="1"/>
</dbReference>
<keyword evidence="7" id="KW-0678">Repressor</keyword>
<feature type="domain" description="SET" evidence="18">
    <location>
        <begin position="206"/>
        <end position="323"/>
    </location>
</feature>
<dbReference type="InterPro" id="IPR003616">
    <property type="entry name" value="Post-SET_dom"/>
</dbReference>
<organism evidence="21 22">
    <name type="scientific">Penicillium daleae</name>
    <dbReference type="NCBI Taxonomy" id="63821"/>
    <lineage>
        <taxon>Eukaryota</taxon>
        <taxon>Fungi</taxon>
        <taxon>Dikarya</taxon>
        <taxon>Ascomycota</taxon>
        <taxon>Pezizomycotina</taxon>
        <taxon>Eurotiomycetes</taxon>
        <taxon>Eurotiomycetidae</taxon>
        <taxon>Eurotiales</taxon>
        <taxon>Aspergillaceae</taxon>
        <taxon>Penicillium</taxon>
    </lineage>
</organism>
<feature type="compositionally biased region" description="Gly residues" evidence="16">
    <location>
        <begin position="587"/>
        <end position="596"/>
    </location>
</feature>
<feature type="compositionally biased region" description="Polar residues" evidence="16">
    <location>
        <begin position="668"/>
        <end position="688"/>
    </location>
</feature>
<feature type="compositionally biased region" description="Polar residues" evidence="16">
    <location>
        <begin position="12"/>
        <end position="35"/>
    </location>
</feature>
<evidence type="ECO:0000256" key="3">
    <source>
        <dbReference type="ARBA" id="ARBA00004286"/>
    </source>
</evidence>
<comment type="caution">
    <text evidence="21">The sequence shown here is derived from an EMBL/GenBank/DDBJ whole genome shotgun (WGS) entry which is preliminary data.</text>
</comment>
<sequence length="957" mass="106257">MSTHDNADSQDSEAPSTKMDSPTVNGHAHSSTKQNGHPPRSSRSPLPPLKKEPSTDANTPIPSPGRTPTSDPGAIKADPEMKSETVGGEILVKQEPGQPPKLSRSSSQKIVARPPQLFSHFPDSTADALATFEQIEGCEYANKYMGYTEHAMECDCAEEWDSEAGQNSACGEDSDCINRATKIECVGDCGCGPDCRNQRFQKKQYAPVAVIKTEKKGFGLRAEIDLDPHQLIFEYVGEVVGEAQFRRRMRQYDEEGIKHFYFMSLNKGEFVDATKRGNLGRFCNHSCNPNCYVDKWVVGEKLRMGIFAERAVRAGEELVFNYNVDRYGADPQPCYCGEQNCTGFIGGRTQTERATKLSNATIEALGIDEADGWDTVVARRPRKKKMEEADEEYVDSVQPKSLGEDGVTKVMAALMQCQEKWIAVKLLGRIQRCQDERVRNRVVKMHGYQILNSQLAMWKEDHNVVMQILDILDQFPRLTRNKIIDSKIESNIQPLTTCDDERVASNAVALLASWANLEVGYRIPRMKRGDQQAKPAVNQFERRESGREQQQQRSVSRSPEPVELQPRGGHGVGGQPRRDRNVHHHLGGPGAGGAGGRSRRDRRHDARNRQPLPEGWFTAEADGGRVYYYSASGETTWTRPTAPAPSAAPAANKRNQALQSIIDGIMNSQDKTPSEQKSATPGTPQASSDAHPEKKKKEADWWKKLSLEKQKKLYENTLHPTIKHVVDQFKHKLPKDDLKRFAKETAKKLVEGDYKHGRVTDPTKISEKHQKTVKSYCKSFFEKAATKHKEREARKAAKQVPTTTTTDSKHDSTPADDPDVKMSDDEHDPVTHPHPDPDASGEPEPPTPMDESSTLKRKRDEDAITPGVDTHPTSEIDSSPSKRQKSTPPPPPPPPPPMDGPADADDPETSVSPPSASEPKKDFPGQGRTGTDTDVDVDIEMGDIQSRPAVLRVQGQV</sequence>
<dbReference type="PROSITE" id="PS01159">
    <property type="entry name" value="WW_DOMAIN_1"/>
    <property type="match status" value="1"/>
</dbReference>
<protein>
    <recommendedName>
        <fullName evidence="5">Histone-lysine N-methyltransferase, H3 lysine-36 specific</fullName>
        <ecNumber evidence="4">2.1.1.359</ecNumber>
    </recommendedName>
    <alternativeName>
        <fullName evidence="14">SET domain-containing protein 2</fullName>
    </alternativeName>
</protein>
<dbReference type="GeneID" id="81601036"/>
<evidence type="ECO:0000256" key="7">
    <source>
        <dbReference type="ARBA" id="ARBA00022491"/>
    </source>
</evidence>
<evidence type="ECO:0000256" key="4">
    <source>
        <dbReference type="ARBA" id="ARBA00012178"/>
    </source>
</evidence>
<dbReference type="InterPro" id="IPR046341">
    <property type="entry name" value="SET_dom_sf"/>
</dbReference>
<evidence type="ECO:0000256" key="14">
    <source>
        <dbReference type="ARBA" id="ARBA00030091"/>
    </source>
</evidence>
<dbReference type="PANTHER" id="PTHR22884">
    <property type="entry name" value="SET DOMAIN PROTEINS"/>
    <property type="match status" value="1"/>
</dbReference>
<dbReference type="InterPro" id="IPR001202">
    <property type="entry name" value="WW_dom"/>
</dbReference>
<dbReference type="InterPro" id="IPR044437">
    <property type="entry name" value="SETD2/Set2_SET"/>
</dbReference>
<dbReference type="GO" id="GO:0140955">
    <property type="term" value="F:histone H3K36 trimethyltransferase activity"/>
    <property type="evidence" value="ECO:0007669"/>
    <property type="project" value="UniProtKB-EC"/>
</dbReference>
<keyword evidence="8" id="KW-0489">Methyltransferase</keyword>
<dbReference type="Gene3D" id="2.170.270.10">
    <property type="entry name" value="SET domain"/>
    <property type="match status" value="1"/>
</dbReference>
<keyword evidence="12" id="KW-0804">Transcription</keyword>
<keyword evidence="6" id="KW-0158">Chromosome</keyword>
<dbReference type="CDD" id="cd19172">
    <property type="entry name" value="SET_SETD2"/>
    <property type="match status" value="1"/>
</dbReference>
<dbReference type="EMBL" id="JAPVEA010000007">
    <property type="protein sequence ID" value="KAJ5443539.1"/>
    <property type="molecule type" value="Genomic_DNA"/>
</dbReference>
<comment type="subcellular location">
    <subcellularLocation>
        <location evidence="3">Chromosome</location>
    </subcellularLocation>
    <subcellularLocation>
        <location evidence="2">Nucleus</location>
    </subcellularLocation>
</comment>
<feature type="compositionally biased region" description="Basic and acidic residues" evidence="16">
    <location>
        <begin position="785"/>
        <end position="795"/>
    </location>
</feature>
<dbReference type="Proteomes" id="UP001213681">
    <property type="component" value="Unassembled WGS sequence"/>
</dbReference>
<dbReference type="InterPro" id="IPR013257">
    <property type="entry name" value="SRI"/>
</dbReference>
<dbReference type="Gene3D" id="1.10.1740.100">
    <property type="entry name" value="Set2, Rpb1 interacting domain"/>
    <property type="match status" value="1"/>
</dbReference>
<gene>
    <name evidence="21" type="ORF">N7458_007411</name>
</gene>
<dbReference type="SMART" id="SM00456">
    <property type="entry name" value="WW"/>
    <property type="match status" value="1"/>
</dbReference>
<dbReference type="PROSITE" id="PS51215">
    <property type="entry name" value="AWS"/>
    <property type="match status" value="1"/>
</dbReference>
<reference evidence="21" key="1">
    <citation type="submission" date="2022-12" db="EMBL/GenBank/DDBJ databases">
        <authorList>
            <person name="Petersen C."/>
        </authorList>
    </citation>
    <scope>NUCLEOTIDE SEQUENCE</scope>
    <source>
        <strain evidence="21">IBT 16125</strain>
    </source>
</reference>
<keyword evidence="10" id="KW-0949">S-adenosyl-L-methionine</keyword>
<evidence type="ECO:0000256" key="1">
    <source>
        <dbReference type="ARBA" id="ARBA00003901"/>
    </source>
</evidence>
<dbReference type="GO" id="GO:0032259">
    <property type="term" value="P:methylation"/>
    <property type="evidence" value="ECO:0007669"/>
    <property type="project" value="UniProtKB-KW"/>
</dbReference>
<evidence type="ECO:0000256" key="5">
    <source>
        <dbReference type="ARBA" id="ARBA00018028"/>
    </source>
</evidence>
<dbReference type="Pfam" id="PF00856">
    <property type="entry name" value="SET"/>
    <property type="match status" value="1"/>
</dbReference>
<evidence type="ECO:0000256" key="8">
    <source>
        <dbReference type="ARBA" id="ARBA00022603"/>
    </source>
</evidence>
<dbReference type="RefSeq" id="XP_056763619.1">
    <property type="nucleotide sequence ID" value="XM_056910793.1"/>
</dbReference>
<feature type="domain" description="AWS" evidence="20">
    <location>
        <begin position="149"/>
        <end position="204"/>
    </location>
</feature>
<proteinExistence type="predicted"/>
<feature type="domain" description="Post-SET" evidence="19">
    <location>
        <begin position="330"/>
        <end position="346"/>
    </location>
</feature>
<evidence type="ECO:0000256" key="15">
    <source>
        <dbReference type="ARBA" id="ARBA00047545"/>
    </source>
</evidence>
<evidence type="ECO:0000256" key="11">
    <source>
        <dbReference type="ARBA" id="ARBA00023015"/>
    </source>
</evidence>
<evidence type="ECO:0000313" key="21">
    <source>
        <dbReference type="EMBL" id="KAJ5443539.1"/>
    </source>
</evidence>
<dbReference type="GO" id="GO:0006355">
    <property type="term" value="P:regulation of DNA-templated transcription"/>
    <property type="evidence" value="ECO:0007669"/>
    <property type="project" value="InterPro"/>
</dbReference>
<comment type="catalytic activity">
    <reaction evidence="15">
        <text>L-lysyl(36)-[histone H3] + 3 S-adenosyl-L-methionine = N(6),N(6),N(6)-trimethyl-L-lysyl(36)-[histone H3] + 3 S-adenosyl-L-homocysteine + 3 H(+)</text>
        <dbReference type="Rhea" id="RHEA:60324"/>
        <dbReference type="Rhea" id="RHEA-COMP:9785"/>
        <dbReference type="Rhea" id="RHEA-COMP:15536"/>
        <dbReference type="ChEBI" id="CHEBI:15378"/>
        <dbReference type="ChEBI" id="CHEBI:29969"/>
        <dbReference type="ChEBI" id="CHEBI:57856"/>
        <dbReference type="ChEBI" id="CHEBI:59789"/>
        <dbReference type="ChEBI" id="CHEBI:61961"/>
        <dbReference type="EC" id="2.1.1.359"/>
    </reaction>
</comment>
<feature type="compositionally biased region" description="Low complexity" evidence="16">
    <location>
        <begin position="548"/>
        <end position="559"/>
    </location>
</feature>
<evidence type="ECO:0000259" key="17">
    <source>
        <dbReference type="PROSITE" id="PS50020"/>
    </source>
</evidence>
<feature type="region of interest" description="Disordered" evidence="16">
    <location>
        <begin position="528"/>
        <end position="617"/>
    </location>
</feature>
<feature type="region of interest" description="Disordered" evidence="16">
    <location>
        <begin position="785"/>
        <end position="957"/>
    </location>
</feature>
<dbReference type="PROSITE" id="PS50020">
    <property type="entry name" value="WW_DOMAIN_2"/>
    <property type="match status" value="1"/>
</dbReference>
<evidence type="ECO:0000256" key="2">
    <source>
        <dbReference type="ARBA" id="ARBA00004123"/>
    </source>
</evidence>
<evidence type="ECO:0000256" key="12">
    <source>
        <dbReference type="ARBA" id="ARBA00023163"/>
    </source>
</evidence>
<dbReference type="InterPro" id="IPR038190">
    <property type="entry name" value="SRI_sf"/>
</dbReference>
<evidence type="ECO:0000259" key="18">
    <source>
        <dbReference type="PROSITE" id="PS50280"/>
    </source>
</evidence>
<evidence type="ECO:0000256" key="6">
    <source>
        <dbReference type="ARBA" id="ARBA00022454"/>
    </source>
</evidence>
<dbReference type="InterPro" id="IPR001214">
    <property type="entry name" value="SET_dom"/>
</dbReference>
<evidence type="ECO:0000256" key="16">
    <source>
        <dbReference type="SAM" id="MobiDB-lite"/>
    </source>
</evidence>
<feature type="domain" description="WW" evidence="17">
    <location>
        <begin position="610"/>
        <end position="642"/>
    </location>
</feature>
<dbReference type="FunFam" id="1.10.1740.100:FF:000002">
    <property type="entry name" value="Histone-lysine N-methyltransferase"/>
    <property type="match status" value="1"/>
</dbReference>
<dbReference type="InterPro" id="IPR006560">
    <property type="entry name" value="AWS_dom"/>
</dbReference>
<dbReference type="AlphaFoldDB" id="A0AAD6C184"/>
<dbReference type="GO" id="GO:0005694">
    <property type="term" value="C:chromosome"/>
    <property type="evidence" value="ECO:0007669"/>
    <property type="project" value="UniProtKB-SubCell"/>
</dbReference>
<evidence type="ECO:0000259" key="19">
    <source>
        <dbReference type="PROSITE" id="PS50868"/>
    </source>
</evidence>
<keyword evidence="13" id="KW-0539">Nucleus</keyword>
<keyword evidence="11" id="KW-0805">Transcription regulation</keyword>
<dbReference type="InterPro" id="IPR036020">
    <property type="entry name" value="WW_dom_sf"/>
</dbReference>